<keyword evidence="3" id="KW-1185">Reference proteome</keyword>
<evidence type="ECO:0000313" key="2">
    <source>
        <dbReference type="EMBL" id="KAF5959462.1"/>
    </source>
</evidence>
<name>A0A7J7I354_CAMSI</name>
<dbReference type="EMBL" id="JACBKZ010000001">
    <property type="protein sequence ID" value="KAF5959462.1"/>
    <property type="molecule type" value="Genomic_DNA"/>
</dbReference>
<keyword evidence="1" id="KW-1133">Transmembrane helix</keyword>
<reference evidence="2 3" key="2">
    <citation type="submission" date="2020-07" db="EMBL/GenBank/DDBJ databases">
        <title>Genome assembly of wild tea tree DASZ reveals pedigree and selection history of tea varieties.</title>
        <authorList>
            <person name="Zhang W."/>
        </authorList>
    </citation>
    <scope>NUCLEOTIDE SEQUENCE [LARGE SCALE GENOMIC DNA]</scope>
    <source>
        <strain evidence="3">cv. G240</strain>
        <tissue evidence="2">Leaf</tissue>
    </source>
</reference>
<feature type="transmembrane region" description="Helical" evidence="1">
    <location>
        <begin position="20"/>
        <end position="41"/>
    </location>
</feature>
<gene>
    <name evidence="2" type="ORF">HYC85_000671</name>
</gene>
<organism evidence="2 3">
    <name type="scientific">Camellia sinensis</name>
    <name type="common">Tea plant</name>
    <name type="synonym">Thea sinensis</name>
    <dbReference type="NCBI Taxonomy" id="4442"/>
    <lineage>
        <taxon>Eukaryota</taxon>
        <taxon>Viridiplantae</taxon>
        <taxon>Streptophyta</taxon>
        <taxon>Embryophyta</taxon>
        <taxon>Tracheophyta</taxon>
        <taxon>Spermatophyta</taxon>
        <taxon>Magnoliopsida</taxon>
        <taxon>eudicotyledons</taxon>
        <taxon>Gunneridae</taxon>
        <taxon>Pentapetalae</taxon>
        <taxon>asterids</taxon>
        <taxon>Ericales</taxon>
        <taxon>Theaceae</taxon>
        <taxon>Camellia</taxon>
    </lineage>
</organism>
<proteinExistence type="predicted"/>
<reference evidence="3" key="1">
    <citation type="journal article" date="2020" name="Nat. Commun.">
        <title>Genome assembly of wild tea tree DASZ reveals pedigree and selection history of tea varieties.</title>
        <authorList>
            <person name="Zhang W."/>
            <person name="Zhang Y."/>
            <person name="Qiu H."/>
            <person name="Guo Y."/>
            <person name="Wan H."/>
            <person name="Zhang X."/>
            <person name="Scossa F."/>
            <person name="Alseekh S."/>
            <person name="Zhang Q."/>
            <person name="Wang P."/>
            <person name="Xu L."/>
            <person name="Schmidt M.H."/>
            <person name="Jia X."/>
            <person name="Li D."/>
            <person name="Zhu A."/>
            <person name="Guo F."/>
            <person name="Chen W."/>
            <person name="Ni D."/>
            <person name="Usadel B."/>
            <person name="Fernie A.R."/>
            <person name="Wen W."/>
        </authorList>
    </citation>
    <scope>NUCLEOTIDE SEQUENCE [LARGE SCALE GENOMIC DNA]</scope>
    <source>
        <strain evidence="3">cv. G240</strain>
    </source>
</reference>
<comment type="caution">
    <text evidence="2">The sequence shown here is derived from an EMBL/GenBank/DDBJ whole genome shotgun (WGS) entry which is preliminary data.</text>
</comment>
<accession>A0A7J7I354</accession>
<sequence length="85" mass="9784">MLLLEVLVLRFLLEDATLLILVLRSLFLVAVVVVVLVPYCWNQNVVESIITKEASMIVTAEQGNGPKQRRTRRMIMMMPTEIQVW</sequence>
<keyword evidence="1" id="KW-0812">Transmembrane</keyword>
<evidence type="ECO:0000256" key="1">
    <source>
        <dbReference type="SAM" id="Phobius"/>
    </source>
</evidence>
<dbReference type="AlphaFoldDB" id="A0A7J7I354"/>
<evidence type="ECO:0000313" key="3">
    <source>
        <dbReference type="Proteomes" id="UP000593564"/>
    </source>
</evidence>
<dbReference type="Proteomes" id="UP000593564">
    <property type="component" value="Unassembled WGS sequence"/>
</dbReference>
<protein>
    <submittedName>
        <fullName evidence="2">Uncharacterized protein</fullName>
    </submittedName>
</protein>
<keyword evidence="1" id="KW-0472">Membrane</keyword>